<keyword evidence="1" id="KW-0472">Membrane</keyword>
<feature type="transmembrane region" description="Helical" evidence="1">
    <location>
        <begin position="46"/>
        <end position="68"/>
    </location>
</feature>
<dbReference type="Proteomes" id="UP000059680">
    <property type="component" value="Chromosome 5"/>
</dbReference>
<feature type="transmembrane region" description="Helical" evidence="1">
    <location>
        <begin position="89"/>
        <end position="110"/>
    </location>
</feature>
<evidence type="ECO:0000313" key="3">
    <source>
        <dbReference type="Proteomes" id="UP000059680"/>
    </source>
</evidence>
<protein>
    <submittedName>
        <fullName evidence="2">Os05g0591900 protein</fullName>
    </submittedName>
</protein>
<reference evidence="2 3" key="2">
    <citation type="journal article" date="2013" name="Plant Cell Physiol.">
        <title>Rice Annotation Project Database (RAP-DB): an integrative and interactive database for rice genomics.</title>
        <authorList>
            <person name="Sakai H."/>
            <person name="Lee S.S."/>
            <person name="Tanaka T."/>
            <person name="Numa H."/>
            <person name="Kim J."/>
            <person name="Kawahara Y."/>
            <person name="Wakimoto H."/>
            <person name="Yang C.C."/>
            <person name="Iwamoto M."/>
            <person name="Abe T."/>
            <person name="Yamada Y."/>
            <person name="Muto A."/>
            <person name="Inokuchi H."/>
            <person name="Ikemura T."/>
            <person name="Matsumoto T."/>
            <person name="Sasaki T."/>
            <person name="Itoh T."/>
        </authorList>
    </citation>
    <scope>NUCLEOTIDE SEQUENCE [LARGE SCALE GENOMIC DNA]</scope>
    <source>
        <strain evidence="3">cv. Nipponbare</strain>
    </source>
</reference>
<dbReference type="EMBL" id="AP014961">
    <property type="protein sequence ID" value="BAS95631.1"/>
    <property type="molecule type" value="Genomic_DNA"/>
</dbReference>
<keyword evidence="1" id="KW-1133">Transmembrane helix</keyword>
<keyword evidence="3" id="KW-1185">Reference proteome</keyword>
<reference evidence="3" key="1">
    <citation type="journal article" date="2005" name="Nature">
        <title>The map-based sequence of the rice genome.</title>
        <authorList>
            <consortium name="International rice genome sequencing project (IRGSP)"/>
            <person name="Matsumoto T."/>
            <person name="Wu J."/>
            <person name="Kanamori H."/>
            <person name="Katayose Y."/>
            <person name="Fujisawa M."/>
            <person name="Namiki N."/>
            <person name="Mizuno H."/>
            <person name="Yamamoto K."/>
            <person name="Antonio B.A."/>
            <person name="Baba T."/>
            <person name="Sakata K."/>
            <person name="Nagamura Y."/>
            <person name="Aoki H."/>
            <person name="Arikawa K."/>
            <person name="Arita K."/>
            <person name="Bito T."/>
            <person name="Chiden Y."/>
            <person name="Fujitsuka N."/>
            <person name="Fukunaka R."/>
            <person name="Hamada M."/>
            <person name="Harada C."/>
            <person name="Hayashi A."/>
            <person name="Hijishita S."/>
            <person name="Honda M."/>
            <person name="Hosokawa S."/>
            <person name="Ichikawa Y."/>
            <person name="Idonuma A."/>
            <person name="Iijima M."/>
            <person name="Ikeda M."/>
            <person name="Ikeno M."/>
            <person name="Ito K."/>
            <person name="Ito S."/>
            <person name="Ito T."/>
            <person name="Ito Y."/>
            <person name="Ito Y."/>
            <person name="Iwabuchi A."/>
            <person name="Kamiya K."/>
            <person name="Karasawa W."/>
            <person name="Kurita K."/>
            <person name="Katagiri S."/>
            <person name="Kikuta A."/>
            <person name="Kobayashi H."/>
            <person name="Kobayashi N."/>
            <person name="Machita K."/>
            <person name="Maehara T."/>
            <person name="Masukawa M."/>
            <person name="Mizubayashi T."/>
            <person name="Mukai Y."/>
            <person name="Nagasaki H."/>
            <person name="Nagata Y."/>
            <person name="Naito S."/>
            <person name="Nakashima M."/>
            <person name="Nakama Y."/>
            <person name="Nakamichi Y."/>
            <person name="Nakamura M."/>
            <person name="Meguro A."/>
            <person name="Negishi M."/>
            <person name="Ohta I."/>
            <person name="Ohta T."/>
            <person name="Okamoto M."/>
            <person name="Ono N."/>
            <person name="Saji S."/>
            <person name="Sakaguchi M."/>
            <person name="Sakai K."/>
            <person name="Shibata M."/>
            <person name="Shimokawa T."/>
            <person name="Song J."/>
            <person name="Takazaki Y."/>
            <person name="Terasawa K."/>
            <person name="Tsugane M."/>
            <person name="Tsuji K."/>
            <person name="Ueda S."/>
            <person name="Waki K."/>
            <person name="Yamagata H."/>
            <person name="Yamamoto M."/>
            <person name="Yamamoto S."/>
            <person name="Yamane H."/>
            <person name="Yoshiki S."/>
            <person name="Yoshihara R."/>
            <person name="Yukawa K."/>
            <person name="Zhong H."/>
            <person name="Yano M."/>
            <person name="Yuan Q."/>
            <person name="Ouyang S."/>
            <person name="Liu J."/>
            <person name="Jones K.M."/>
            <person name="Gansberger K."/>
            <person name="Moffat K."/>
            <person name="Hill J."/>
            <person name="Bera J."/>
            <person name="Fadrosh D."/>
            <person name="Jin S."/>
            <person name="Johri S."/>
            <person name="Kim M."/>
            <person name="Overton L."/>
            <person name="Reardon M."/>
            <person name="Tsitrin T."/>
            <person name="Vuong H."/>
            <person name="Weaver B."/>
            <person name="Ciecko A."/>
            <person name="Tallon L."/>
            <person name="Jackson J."/>
            <person name="Pai G."/>
            <person name="Aken S.V."/>
            <person name="Utterback T."/>
            <person name="Reidmuller S."/>
            <person name="Feldblyum T."/>
            <person name="Hsiao J."/>
            <person name="Zismann V."/>
            <person name="Iobst S."/>
            <person name="de Vazeille A.R."/>
            <person name="Buell C.R."/>
            <person name="Ying K."/>
            <person name="Li Y."/>
            <person name="Lu T."/>
            <person name="Huang Y."/>
            <person name="Zhao Q."/>
            <person name="Feng Q."/>
            <person name="Zhang L."/>
            <person name="Zhu J."/>
            <person name="Weng Q."/>
            <person name="Mu J."/>
            <person name="Lu Y."/>
            <person name="Fan D."/>
            <person name="Liu Y."/>
            <person name="Guan J."/>
            <person name="Zhang Y."/>
            <person name="Yu S."/>
            <person name="Liu X."/>
            <person name="Zhang Y."/>
            <person name="Hong G."/>
            <person name="Han B."/>
            <person name="Choisne N."/>
            <person name="Demange N."/>
            <person name="Orjeda G."/>
            <person name="Samain S."/>
            <person name="Cattolico L."/>
            <person name="Pelletier E."/>
            <person name="Couloux A."/>
            <person name="Segurens B."/>
            <person name="Wincker P."/>
            <person name="D'Hont A."/>
            <person name="Scarpelli C."/>
            <person name="Weissenbach J."/>
            <person name="Salanoubat M."/>
            <person name="Quetier F."/>
            <person name="Yu Y."/>
            <person name="Kim H.R."/>
            <person name="Rambo T."/>
            <person name="Currie J."/>
            <person name="Collura K."/>
            <person name="Luo M."/>
            <person name="Yang T."/>
            <person name="Ammiraju J.S.S."/>
            <person name="Engler F."/>
            <person name="Soderlund C."/>
            <person name="Wing R.A."/>
            <person name="Palmer L.E."/>
            <person name="de la Bastide M."/>
            <person name="Spiegel L."/>
            <person name="Nascimento L."/>
            <person name="Zutavern T."/>
            <person name="O'Shaughnessy A."/>
            <person name="Dike S."/>
            <person name="Dedhia N."/>
            <person name="Preston R."/>
            <person name="Balija V."/>
            <person name="McCombie W.R."/>
            <person name="Chow T."/>
            <person name="Chen H."/>
            <person name="Chung M."/>
            <person name="Chen C."/>
            <person name="Shaw J."/>
            <person name="Wu H."/>
            <person name="Hsiao K."/>
            <person name="Chao Y."/>
            <person name="Chu M."/>
            <person name="Cheng C."/>
            <person name="Hour A."/>
            <person name="Lee P."/>
            <person name="Lin S."/>
            <person name="Lin Y."/>
            <person name="Liou J."/>
            <person name="Liu S."/>
            <person name="Hsing Y."/>
            <person name="Raghuvanshi S."/>
            <person name="Mohanty A."/>
            <person name="Bharti A.K."/>
            <person name="Gaur A."/>
            <person name="Gupta V."/>
            <person name="Kumar D."/>
            <person name="Ravi V."/>
            <person name="Vij S."/>
            <person name="Kapur A."/>
            <person name="Khurana P."/>
            <person name="Khurana P."/>
            <person name="Khurana J.P."/>
            <person name="Tyagi A.K."/>
            <person name="Gaikwad K."/>
            <person name="Singh A."/>
            <person name="Dalal V."/>
            <person name="Srivastava S."/>
            <person name="Dixit A."/>
            <person name="Pal A.K."/>
            <person name="Ghazi I.A."/>
            <person name="Yadav M."/>
            <person name="Pandit A."/>
            <person name="Bhargava A."/>
            <person name="Sureshbabu K."/>
            <person name="Batra K."/>
            <person name="Sharma T.R."/>
            <person name="Mohapatra T."/>
            <person name="Singh N.K."/>
            <person name="Messing J."/>
            <person name="Nelson A.B."/>
            <person name="Fuks G."/>
            <person name="Kavchok S."/>
            <person name="Keizer G."/>
            <person name="Linton E."/>
            <person name="Llaca V."/>
            <person name="Song R."/>
            <person name="Tanyolac B."/>
            <person name="Young S."/>
            <person name="Ho-Il K."/>
            <person name="Hahn J.H."/>
            <person name="Sangsakoo G."/>
            <person name="Vanavichit A."/>
            <person name="de Mattos Luiz.A.T."/>
            <person name="Zimmer P.D."/>
            <person name="Malone G."/>
            <person name="Dellagostin O."/>
            <person name="de Oliveira A.C."/>
            <person name="Bevan M."/>
            <person name="Bancroft I."/>
            <person name="Minx P."/>
            <person name="Cordum H."/>
            <person name="Wilson R."/>
            <person name="Cheng Z."/>
            <person name="Jin W."/>
            <person name="Jiang J."/>
            <person name="Leong S.A."/>
            <person name="Iwama H."/>
            <person name="Gojobori T."/>
            <person name="Itoh T."/>
            <person name="Niimura Y."/>
            <person name="Fujii Y."/>
            <person name="Habara T."/>
            <person name="Sakai H."/>
            <person name="Sato Y."/>
            <person name="Wilson G."/>
            <person name="Kumar K."/>
            <person name="McCouch S."/>
            <person name="Juretic N."/>
            <person name="Hoen D."/>
            <person name="Wright S."/>
            <person name="Bruskiewich R."/>
            <person name="Bureau T."/>
            <person name="Miyao A."/>
            <person name="Hirochika H."/>
            <person name="Nishikawa T."/>
            <person name="Kadowaki K."/>
            <person name="Sugiura M."/>
            <person name="Burr B."/>
            <person name="Sasaki T."/>
        </authorList>
    </citation>
    <scope>NUCLEOTIDE SEQUENCE [LARGE SCALE GENOMIC DNA]</scope>
    <source>
        <strain evidence="3">cv. Nipponbare</strain>
    </source>
</reference>
<dbReference type="Gramene" id="Os05t0591900-01">
    <property type="protein sequence ID" value="Os05t0591900-01"/>
    <property type="gene ID" value="Os05g0591900"/>
</dbReference>
<name>A0A0P0WRS7_ORYSJ</name>
<reference evidence="2 3" key="3">
    <citation type="journal article" date="2013" name="Rice">
        <title>Improvement of the Oryza sativa Nipponbare reference genome using next generation sequence and optical map data.</title>
        <authorList>
            <person name="Kawahara Y."/>
            <person name="de la Bastide M."/>
            <person name="Hamilton J.P."/>
            <person name="Kanamori H."/>
            <person name="McCombie W.R."/>
            <person name="Ouyang S."/>
            <person name="Schwartz D.C."/>
            <person name="Tanaka T."/>
            <person name="Wu J."/>
            <person name="Zhou S."/>
            <person name="Childs K.L."/>
            <person name="Davidson R.M."/>
            <person name="Lin H."/>
            <person name="Quesada-Ocampo L."/>
            <person name="Vaillancourt B."/>
            <person name="Sakai H."/>
            <person name="Lee S.S."/>
            <person name="Kim J."/>
            <person name="Numa H."/>
            <person name="Itoh T."/>
            <person name="Buell C.R."/>
            <person name="Matsumoto T."/>
        </authorList>
    </citation>
    <scope>NUCLEOTIDE SEQUENCE [LARGE SCALE GENOMIC DNA]</scope>
    <source>
        <strain evidence="3">cv. Nipponbare</strain>
    </source>
</reference>
<proteinExistence type="predicted"/>
<organism evidence="2 3">
    <name type="scientific">Oryza sativa subsp. japonica</name>
    <name type="common">Rice</name>
    <dbReference type="NCBI Taxonomy" id="39947"/>
    <lineage>
        <taxon>Eukaryota</taxon>
        <taxon>Viridiplantae</taxon>
        <taxon>Streptophyta</taxon>
        <taxon>Embryophyta</taxon>
        <taxon>Tracheophyta</taxon>
        <taxon>Spermatophyta</taxon>
        <taxon>Magnoliopsida</taxon>
        <taxon>Liliopsida</taxon>
        <taxon>Poales</taxon>
        <taxon>Poaceae</taxon>
        <taxon>BOP clade</taxon>
        <taxon>Oryzoideae</taxon>
        <taxon>Oryzeae</taxon>
        <taxon>Oryzinae</taxon>
        <taxon>Oryza</taxon>
        <taxon>Oryza sativa</taxon>
    </lineage>
</organism>
<sequence length="154" mass="17603">MPNIVQDPCNCCCCSSILHSRFLRLGYSQTHTHTHTLCSSLLPCVLVIRVASFSLPPHLPFCFFFFFFNFGRRFPLQFGGAKSSPKRSSIQFFPCFFLFSLLPLALSLYANQNIHSIWSYPSLPAHCFPPCLLPSLVDSLCLYPLQFPHTRYKT</sequence>
<gene>
    <name evidence="2" type="ordered locus">Os05g0591900</name>
    <name evidence="2" type="ORF">OSNPB_050591900</name>
</gene>
<accession>A0A0P0WRS7</accession>
<dbReference type="AlphaFoldDB" id="A0A0P0WRS7"/>
<dbReference type="ExpressionAtlas" id="A0A0P0WRS7">
    <property type="expression patterns" value="baseline and differential"/>
</dbReference>
<evidence type="ECO:0000313" key="2">
    <source>
        <dbReference type="EMBL" id="BAS95631.1"/>
    </source>
</evidence>
<keyword evidence="1" id="KW-0812">Transmembrane</keyword>
<evidence type="ECO:0000256" key="1">
    <source>
        <dbReference type="SAM" id="Phobius"/>
    </source>
</evidence>